<feature type="compositionally biased region" description="Polar residues" evidence="1">
    <location>
        <begin position="304"/>
        <end position="322"/>
    </location>
</feature>
<feature type="compositionally biased region" description="Low complexity" evidence="1">
    <location>
        <begin position="252"/>
        <end position="263"/>
    </location>
</feature>
<dbReference type="OrthoDB" id="2187155at2759"/>
<organism evidence="2 3">
    <name type="scientific">Spizellomyces punctatus (strain DAOM BR117)</name>
    <dbReference type="NCBI Taxonomy" id="645134"/>
    <lineage>
        <taxon>Eukaryota</taxon>
        <taxon>Fungi</taxon>
        <taxon>Fungi incertae sedis</taxon>
        <taxon>Chytridiomycota</taxon>
        <taxon>Chytridiomycota incertae sedis</taxon>
        <taxon>Chytridiomycetes</taxon>
        <taxon>Spizellomycetales</taxon>
        <taxon>Spizellomycetaceae</taxon>
        <taxon>Spizellomyces</taxon>
    </lineage>
</organism>
<evidence type="ECO:0000313" key="3">
    <source>
        <dbReference type="Proteomes" id="UP000053201"/>
    </source>
</evidence>
<feature type="region of interest" description="Disordered" evidence="1">
    <location>
        <begin position="241"/>
        <end position="277"/>
    </location>
</feature>
<dbReference type="EMBL" id="KQ257450">
    <property type="protein sequence ID" value="KND04464.1"/>
    <property type="molecule type" value="Genomic_DNA"/>
</dbReference>
<dbReference type="RefSeq" id="XP_016612503.1">
    <property type="nucleotide sequence ID" value="XM_016748524.1"/>
</dbReference>
<proteinExistence type="predicted"/>
<evidence type="ECO:0000256" key="1">
    <source>
        <dbReference type="SAM" id="MobiDB-lite"/>
    </source>
</evidence>
<dbReference type="Proteomes" id="UP000053201">
    <property type="component" value="Unassembled WGS sequence"/>
</dbReference>
<sequence length="479" mass="51262">MLEPPPIFSSARHIHDIREIEDLARLVLDLSVPLDPIVCEAFERLVELAGSRDFLPAVASLHHYLNHVKWTREDIGNCGYIAPWGAICQIGLINILESKTTGSKGLVGGMVGARAGTGSRSRYDPTYEFSRHYPASATSAVSALSSIIPPDPFNIPVDTREIQKMGLARAEPSPLDTDGTANGLYQSPQLAGGYFPFSFASPFADTLPSTYQHLPSHFNTGGKGIKGTGVYIKFVCPAKPVSPSPDEGSTGSNASAPAASSSRKAQKESHATSTVPTVMDMQMITNWYEAARDVGNYGDDVHRTNGSSSSAPVSTPRMSSHTNRMRHPSAQMPPPPMPSSFPPYPTVSPPSHRVRNKRQHPYVHPPTSNHFGTTTPFSGGPFTTSFSPFGTSALPFHPALYPSVNYSPYIPPHHSAAYTPRTPLPDPIADASKMTKRKRGGDASGKPAVKAKRVKLTIGEALVAGAAEAVESSTSQIQA</sequence>
<feature type="region of interest" description="Disordered" evidence="1">
    <location>
        <begin position="300"/>
        <end position="338"/>
    </location>
</feature>
<dbReference type="VEuPathDB" id="FungiDB:SPPG_00192"/>
<dbReference type="GeneID" id="27683937"/>
<dbReference type="InParanoid" id="A0A0L0HUB4"/>
<protein>
    <submittedName>
        <fullName evidence="2">Uncharacterized protein</fullName>
    </submittedName>
</protein>
<reference evidence="2 3" key="1">
    <citation type="submission" date="2009-08" db="EMBL/GenBank/DDBJ databases">
        <title>The Genome Sequence of Spizellomyces punctatus strain DAOM BR117.</title>
        <authorList>
            <consortium name="The Broad Institute Genome Sequencing Platform"/>
            <person name="Russ C."/>
            <person name="Cuomo C."/>
            <person name="Shea T."/>
            <person name="Young S.K."/>
            <person name="Zeng Q."/>
            <person name="Koehrsen M."/>
            <person name="Haas B."/>
            <person name="Borodovsky M."/>
            <person name="Guigo R."/>
            <person name="Alvarado L."/>
            <person name="Berlin A."/>
            <person name="Bochicchio J."/>
            <person name="Borenstein D."/>
            <person name="Chapman S."/>
            <person name="Chen Z."/>
            <person name="Engels R."/>
            <person name="Freedman E."/>
            <person name="Gellesch M."/>
            <person name="Goldberg J."/>
            <person name="Griggs A."/>
            <person name="Gujja S."/>
            <person name="Heiman D."/>
            <person name="Hepburn T."/>
            <person name="Howarth C."/>
            <person name="Jen D."/>
            <person name="Larson L."/>
            <person name="Lewis B."/>
            <person name="Mehta T."/>
            <person name="Park D."/>
            <person name="Pearson M."/>
            <person name="Roberts A."/>
            <person name="Saif S."/>
            <person name="Shenoy N."/>
            <person name="Sisk P."/>
            <person name="Stolte C."/>
            <person name="Sykes S."/>
            <person name="Thomson T."/>
            <person name="Walk T."/>
            <person name="White J."/>
            <person name="Yandava C."/>
            <person name="Burger G."/>
            <person name="Gray M.W."/>
            <person name="Holland P.W.H."/>
            <person name="King N."/>
            <person name="Lang F.B.F."/>
            <person name="Roger A.J."/>
            <person name="Ruiz-Trillo I."/>
            <person name="Lander E."/>
            <person name="Nusbaum C."/>
        </authorList>
    </citation>
    <scope>NUCLEOTIDE SEQUENCE [LARGE SCALE GENOMIC DNA]</scope>
    <source>
        <strain evidence="2 3">DAOM BR117</strain>
    </source>
</reference>
<evidence type="ECO:0000313" key="2">
    <source>
        <dbReference type="EMBL" id="KND04464.1"/>
    </source>
</evidence>
<dbReference type="AlphaFoldDB" id="A0A0L0HUB4"/>
<keyword evidence="3" id="KW-1185">Reference proteome</keyword>
<feature type="region of interest" description="Disordered" evidence="1">
    <location>
        <begin position="418"/>
        <end position="451"/>
    </location>
</feature>
<accession>A0A0L0HUB4</accession>
<gene>
    <name evidence="2" type="ORF">SPPG_00192</name>
</gene>
<name>A0A0L0HUB4_SPIPD</name>